<evidence type="ECO:0000256" key="1">
    <source>
        <dbReference type="ARBA" id="ARBA00022723"/>
    </source>
</evidence>
<dbReference type="AlphaFoldDB" id="A0A6S6SKN4"/>
<keyword evidence="1" id="KW-0479">Metal-binding</keyword>
<sequence length="208" mass="24049">MYYPIKIPRWLQSFFPNYIWRGKTEANSKRLYLTFDDGPIPEITPWVLEQLRAYDAKATFFCVGENVQKNQAIYQQIIAEGHQVGNHTFKHLNGWSTTKADYLDNVAACGEQVDSLLFRPPYGRLKWGQAKALRANYKMVLWEILAGDFDASISGEQCWQNVCKNATDGSIVVLHDSQKSWKHLSYVLPKLLEYYHNKGFTFEVISTK</sequence>
<evidence type="ECO:0000256" key="2">
    <source>
        <dbReference type="ARBA" id="ARBA00022801"/>
    </source>
</evidence>
<evidence type="ECO:0000259" key="3">
    <source>
        <dbReference type="PROSITE" id="PS51677"/>
    </source>
</evidence>
<dbReference type="PANTHER" id="PTHR10587">
    <property type="entry name" value="GLYCOSYL TRANSFERASE-RELATED"/>
    <property type="match status" value="1"/>
</dbReference>
<dbReference type="InterPro" id="IPR050248">
    <property type="entry name" value="Polysacc_deacetylase_ArnD"/>
</dbReference>
<dbReference type="Pfam" id="PF01522">
    <property type="entry name" value="Polysacc_deac_1"/>
    <property type="match status" value="1"/>
</dbReference>
<dbReference type="SUPFAM" id="SSF88713">
    <property type="entry name" value="Glycoside hydrolase/deacetylase"/>
    <property type="match status" value="1"/>
</dbReference>
<accession>A0A6S6SKN4</accession>
<keyword evidence="2" id="KW-0378">Hydrolase</keyword>
<reference evidence="4" key="1">
    <citation type="submission" date="2020-01" db="EMBL/GenBank/DDBJ databases">
        <authorList>
            <person name="Meier V. D."/>
            <person name="Meier V D."/>
        </authorList>
    </citation>
    <scope>NUCLEOTIDE SEQUENCE</scope>
    <source>
        <strain evidence="4">HLG_WM_MAG_10</strain>
    </source>
</reference>
<dbReference type="GO" id="GO:0016810">
    <property type="term" value="F:hydrolase activity, acting on carbon-nitrogen (but not peptide) bonds"/>
    <property type="evidence" value="ECO:0007669"/>
    <property type="project" value="InterPro"/>
</dbReference>
<feature type="domain" description="NodB homology" evidence="3">
    <location>
        <begin position="29"/>
        <end position="105"/>
    </location>
</feature>
<dbReference type="GO" id="GO:0005975">
    <property type="term" value="P:carbohydrate metabolic process"/>
    <property type="evidence" value="ECO:0007669"/>
    <property type="project" value="InterPro"/>
</dbReference>
<organism evidence="4">
    <name type="scientific">uncultured Aureispira sp</name>
    <dbReference type="NCBI Taxonomy" id="1331704"/>
    <lineage>
        <taxon>Bacteria</taxon>
        <taxon>Pseudomonadati</taxon>
        <taxon>Bacteroidota</taxon>
        <taxon>Saprospiria</taxon>
        <taxon>Saprospirales</taxon>
        <taxon>Saprospiraceae</taxon>
        <taxon>Aureispira</taxon>
        <taxon>environmental samples</taxon>
    </lineage>
</organism>
<dbReference type="PANTHER" id="PTHR10587:SF133">
    <property type="entry name" value="CHITIN DEACETYLASE 1-RELATED"/>
    <property type="match status" value="1"/>
</dbReference>
<dbReference type="Gene3D" id="3.20.20.370">
    <property type="entry name" value="Glycoside hydrolase/deacetylase"/>
    <property type="match status" value="1"/>
</dbReference>
<dbReference type="GO" id="GO:0046872">
    <property type="term" value="F:metal ion binding"/>
    <property type="evidence" value="ECO:0007669"/>
    <property type="project" value="UniProtKB-KW"/>
</dbReference>
<dbReference type="CDD" id="cd10917">
    <property type="entry name" value="CE4_NodB_like_6s_7s"/>
    <property type="match status" value="1"/>
</dbReference>
<dbReference type="PROSITE" id="PS51677">
    <property type="entry name" value="NODB"/>
    <property type="match status" value="1"/>
</dbReference>
<evidence type="ECO:0000313" key="4">
    <source>
        <dbReference type="EMBL" id="CAA6805716.1"/>
    </source>
</evidence>
<dbReference type="InterPro" id="IPR002509">
    <property type="entry name" value="NODB_dom"/>
</dbReference>
<dbReference type="EMBL" id="CACVAQ010000112">
    <property type="protein sequence ID" value="CAA6805716.1"/>
    <property type="molecule type" value="Genomic_DNA"/>
</dbReference>
<gene>
    <name evidence="4" type="ORF">HELGO_WM34163</name>
</gene>
<protein>
    <submittedName>
        <fullName evidence="4">Polysaccharide deacetylase</fullName>
    </submittedName>
</protein>
<proteinExistence type="predicted"/>
<dbReference type="GO" id="GO:0016020">
    <property type="term" value="C:membrane"/>
    <property type="evidence" value="ECO:0007669"/>
    <property type="project" value="TreeGrafter"/>
</dbReference>
<name>A0A6S6SKN4_9BACT</name>
<dbReference type="InterPro" id="IPR011330">
    <property type="entry name" value="Glyco_hydro/deAcase_b/a-brl"/>
</dbReference>